<feature type="non-terminal residue" evidence="1">
    <location>
        <position position="1"/>
    </location>
</feature>
<name>A0A1B6HZV0_9HEMI</name>
<protein>
    <submittedName>
        <fullName evidence="1">Uncharacterized protein</fullName>
    </submittedName>
</protein>
<proteinExistence type="predicted"/>
<reference evidence="1" key="1">
    <citation type="submission" date="2015-11" db="EMBL/GenBank/DDBJ databases">
        <title>De novo transcriptome assembly of four potential Pierce s Disease insect vectors from Arizona vineyards.</title>
        <authorList>
            <person name="Tassone E.E."/>
        </authorList>
    </citation>
    <scope>NUCLEOTIDE SEQUENCE</scope>
</reference>
<organism evidence="1">
    <name type="scientific">Homalodisca liturata</name>
    <dbReference type="NCBI Taxonomy" id="320908"/>
    <lineage>
        <taxon>Eukaryota</taxon>
        <taxon>Metazoa</taxon>
        <taxon>Ecdysozoa</taxon>
        <taxon>Arthropoda</taxon>
        <taxon>Hexapoda</taxon>
        <taxon>Insecta</taxon>
        <taxon>Pterygota</taxon>
        <taxon>Neoptera</taxon>
        <taxon>Paraneoptera</taxon>
        <taxon>Hemiptera</taxon>
        <taxon>Auchenorrhyncha</taxon>
        <taxon>Membracoidea</taxon>
        <taxon>Cicadellidae</taxon>
        <taxon>Cicadellinae</taxon>
        <taxon>Proconiini</taxon>
        <taxon>Homalodisca</taxon>
    </lineage>
</organism>
<gene>
    <name evidence="1" type="ORF">g.58754</name>
</gene>
<evidence type="ECO:0000313" key="1">
    <source>
        <dbReference type="EMBL" id="JAS80193.1"/>
    </source>
</evidence>
<dbReference type="AlphaFoldDB" id="A0A1B6HZV0"/>
<sequence length="101" mass="11215">QKILQIIAKEDTFKLFTAPASPSVLDAFKDIQEPVGLQECQQALSRFFTAAITSSDSSTFYGAEARRMQQVVEGIFAEIQKEYASKAQEAPPRDINDEVVD</sequence>
<dbReference type="EMBL" id="GECU01027513">
    <property type="protein sequence ID" value="JAS80193.1"/>
    <property type="molecule type" value="Transcribed_RNA"/>
</dbReference>
<feature type="non-terminal residue" evidence="1">
    <location>
        <position position="101"/>
    </location>
</feature>
<accession>A0A1B6HZV0</accession>